<reference evidence="2 3" key="1">
    <citation type="submission" date="2014-04" db="EMBL/GenBank/DDBJ databases">
        <authorList>
            <consortium name="DOE Joint Genome Institute"/>
            <person name="Kuo A."/>
            <person name="Zuccaro A."/>
            <person name="Kohler A."/>
            <person name="Nagy L.G."/>
            <person name="Floudas D."/>
            <person name="Copeland A."/>
            <person name="Barry K.W."/>
            <person name="Cichocki N."/>
            <person name="Veneault-Fourrey C."/>
            <person name="LaButti K."/>
            <person name="Lindquist E.A."/>
            <person name="Lipzen A."/>
            <person name="Lundell T."/>
            <person name="Morin E."/>
            <person name="Murat C."/>
            <person name="Sun H."/>
            <person name="Tunlid A."/>
            <person name="Henrissat B."/>
            <person name="Grigoriev I.V."/>
            <person name="Hibbett D.S."/>
            <person name="Martin F."/>
            <person name="Nordberg H.P."/>
            <person name="Cantor M.N."/>
            <person name="Hua S.X."/>
        </authorList>
    </citation>
    <scope>NUCLEOTIDE SEQUENCE [LARGE SCALE GENOMIC DNA]</scope>
    <source>
        <strain evidence="2 3">MAFF 305830</strain>
    </source>
</reference>
<protein>
    <recommendedName>
        <fullName evidence="4">RRM domain-containing protein</fullName>
    </recommendedName>
</protein>
<evidence type="ECO:0008006" key="4">
    <source>
        <dbReference type="Google" id="ProtNLM"/>
    </source>
</evidence>
<feature type="compositionally biased region" description="Basic and acidic residues" evidence="1">
    <location>
        <begin position="198"/>
        <end position="207"/>
    </location>
</feature>
<feature type="compositionally biased region" description="Polar residues" evidence="1">
    <location>
        <begin position="158"/>
        <end position="183"/>
    </location>
</feature>
<dbReference type="CDD" id="cd00590">
    <property type="entry name" value="RRM_SF"/>
    <property type="match status" value="1"/>
</dbReference>
<reference evidence="3" key="2">
    <citation type="submission" date="2015-01" db="EMBL/GenBank/DDBJ databases">
        <title>Evolutionary Origins and Diversification of the Mycorrhizal Mutualists.</title>
        <authorList>
            <consortium name="DOE Joint Genome Institute"/>
            <consortium name="Mycorrhizal Genomics Consortium"/>
            <person name="Kohler A."/>
            <person name="Kuo A."/>
            <person name="Nagy L.G."/>
            <person name="Floudas D."/>
            <person name="Copeland A."/>
            <person name="Barry K.W."/>
            <person name="Cichocki N."/>
            <person name="Veneault-Fourrey C."/>
            <person name="LaButti K."/>
            <person name="Lindquist E.A."/>
            <person name="Lipzen A."/>
            <person name="Lundell T."/>
            <person name="Morin E."/>
            <person name="Murat C."/>
            <person name="Riley R."/>
            <person name="Ohm R."/>
            <person name="Sun H."/>
            <person name="Tunlid A."/>
            <person name="Henrissat B."/>
            <person name="Grigoriev I.V."/>
            <person name="Hibbett D.S."/>
            <person name="Martin F."/>
        </authorList>
    </citation>
    <scope>NUCLEOTIDE SEQUENCE [LARGE SCALE GENOMIC DNA]</scope>
    <source>
        <strain evidence="3">MAFF 305830</strain>
    </source>
</reference>
<dbReference type="InterPro" id="IPR012677">
    <property type="entry name" value="Nucleotide-bd_a/b_plait_sf"/>
</dbReference>
<feature type="region of interest" description="Disordered" evidence="1">
    <location>
        <begin position="425"/>
        <end position="447"/>
    </location>
</feature>
<dbReference type="HOGENOM" id="CLU_049487_0_0_1"/>
<keyword evidence="3" id="KW-1185">Reference proteome</keyword>
<dbReference type="Proteomes" id="UP000054097">
    <property type="component" value="Unassembled WGS sequence"/>
</dbReference>
<name>A0A0C2W1D3_SERVB</name>
<feature type="compositionally biased region" description="Acidic residues" evidence="1">
    <location>
        <begin position="373"/>
        <end position="382"/>
    </location>
</feature>
<feature type="compositionally biased region" description="Low complexity" evidence="1">
    <location>
        <begin position="184"/>
        <end position="197"/>
    </location>
</feature>
<dbReference type="Gene3D" id="3.30.70.330">
    <property type="match status" value="1"/>
</dbReference>
<feature type="compositionally biased region" description="Polar residues" evidence="1">
    <location>
        <begin position="132"/>
        <end position="143"/>
    </location>
</feature>
<evidence type="ECO:0000313" key="2">
    <source>
        <dbReference type="EMBL" id="KIM20318.1"/>
    </source>
</evidence>
<dbReference type="GO" id="GO:0003676">
    <property type="term" value="F:nucleic acid binding"/>
    <property type="evidence" value="ECO:0007669"/>
    <property type="project" value="InterPro"/>
</dbReference>
<dbReference type="AlphaFoldDB" id="A0A0C2W1D3"/>
<organism evidence="2 3">
    <name type="scientific">Serendipita vermifera MAFF 305830</name>
    <dbReference type="NCBI Taxonomy" id="933852"/>
    <lineage>
        <taxon>Eukaryota</taxon>
        <taxon>Fungi</taxon>
        <taxon>Dikarya</taxon>
        <taxon>Basidiomycota</taxon>
        <taxon>Agaricomycotina</taxon>
        <taxon>Agaricomycetes</taxon>
        <taxon>Sebacinales</taxon>
        <taxon>Serendipitaceae</taxon>
        <taxon>Serendipita</taxon>
    </lineage>
</organism>
<dbReference type="SUPFAM" id="SSF54928">
    <property type="entry name" value="RNA-binding domain, RBD"/>
    <property type="match status" value="1"/>
</dbReference>
<feature type="region of interest" description="Disordered" evidence="1">
    <location>
        <begin position="342"/>
        <end position="406"/>
    </location>
</feature>
<evidence type="ECO:0000256" key="1">
    <source>
        <dbReference type="SAM" id="MobiDB-lite"/>
    </source>
</evidence>
<dbReference type="InterPro" id="IPR035979">
    <property type="entry name" value="RBD_domain_sf"/>
</dbReference>
<evidence type="ECO:0000313" key="3">
    <source>
        <dbReference type="Proteomes" id="UP000054097"/>
    </source>
</evidence>
<dbReference type="EMBL" id="KN824446">
    <property type="protein sequence ID" value="KIM20318.1"/>
    <property type="molecule type" value="Genomic_DNA"/>
</dbReference>
<feature type="compositionally biased region" description="Low complexity" evidence="1">
    <location>
        <begin position="110"/>
        <end position="121"/>
    </location>
</feature>
<gene>
    <name evidence="2" type="ORF">M408DRAFT_142882</name>
</gene>
<accession>A0A0C2W1D3</accession>
<sequence length="447" mass="50044">MDNPSPSPLPNVVALESIQAHIGRKQVFALLHTYGWILDIQISPPVNKKKYGFVTFRQADSVQACLNAGDNFTASFRLKPVDATNAPLYKKPQGRSENGLHEKLPVSGDSSPSLASRLALPGDDATPPRQPSFASKSRPMSTSERGKLSDRLAPGNQEPFTSPAVNSPTKEGTSALQGSLFTDPSSPMSPLSSNSMLIDRHDRDASADNKAQAAEIVNLKKEIQKLQSSLRENKGPHDKALKVAMDDANHYRTERNRLETDLEKAITDVDYFRNLSEDYKKERQELKTRLTLQGEAHRKHEEGLRRDIKSAREEMYRWKKSSENQTRLLSERQLELEDTRKTLHDLQDRPDAGRIQNDQKNLHRSTRNPDSTSEIEDGEWEGSDTVPGGSAKFLKPPSPGPSRKQQVISALEEAFIQLDRIVSSALQEAEHPEPYSPHKRPRRVDPS</sequence>
<feature type="region of interest" description="Disordered" evidence="1">
    <location>
        <begin position="87"/>
        <end position="210"/>
    </location>
</feature>
<proteinExistence type="predicted"/>
<feature type="compositionally biased region" description="Basic and acidic residues" evidence="1">
    <location>
        <begin position="342"/>
        <end position="352"/>
    </location>
</feature>
<feature type="compositionally biased region" description="Basic residues" evidence="1">
    <location>
        <begin position="437"/>
        <end position="447"/>
    </location>
</feature>